<keyword evidence="2" id="KW-1003">Cell membrane</keyword>
<dbReference type="PANTHER" id="PTHR36570">
    <property type="entry name" value="DISULFIDE BOND FORMATION PROTEIN B"/>
    <property type="match status" value="1"/>
</dbReference>
<keyword evidence="3 8" id="KW-0812">Transmembrane</keyword>
<evidence type="ECO:0000256" key="5">
    <source>
        <dbReference type="ARBA" id="ARBA00022989"/>
    </source>
</evidence>
<keyword evidence="6 8" id="KW-0472">Membrane</keyword>
<dbReference type="PANTHER" id="PTHR36570:SF3">
    <property type="entry name" value="DISULFIDE BOND FORMATION PROTEIN B"/>
    <property type="match status" value="1"/>
</dbReference>
<dbReference type="InterPro" id="IPR023380">
    <property type="entry name" value="DsbB-like_sf"/>
</dbReference>
<evidence type="ECO:0000256" key="1">
    <source>
        <dbReference type="ARBA" id="ARBA00004651"/>
    </source>
</evidence>
<dbReference type="SUPFAM" id="SSF158442">
    <property type="entry name" value="DsbB-like"/>
    <property type="match status" value="1"/>
</dbReference>
<sequence length="188" mass="20811">MQDPRFQWVAHAVVFQYTVKPSCDFRLYPMFSRASSLVSLAIAPLVMLALALCVQFAWGWEPCTMCVEIRFLLAACSLAGFLGLVLPSKLSCAGLIPMALLSVGAAYLNVKLVLLEQGILEAFSCSPFPFYSQVFPLQSWLPEVFMSGGICGQNDHQVLGLSFTVWTMIGISLYALTVLNKLFRRLRS</sequence>
<dbReference type="InterPro" id="IPR050183">
    <property type="entry name" value="DsbB"/>
</dbReference>
<proteinExistence type="predicted"/>
<feature type="transmembrane region" description="Helical" evidence="8">
    <location>
        <begin position="69"/>
        <end position="86"/>
    </location>
</feature>
<evidence type="ECO:0000256" key="8">
    <source>
        <dbReference type="SAM" id="Phobius"/>
    </source>
</evidence>
<accession>A0AAD0VAD4</accession>
<reference evidence="9 10" key="1">
    <citation type="journal article" date="2011" name="PLoS Pathog.">
        <title>Dynamic evolution of pathogenicity revealed by sequencing and comparative genomics of 19 Pseudomonas syringae isolates.</title>
        <authorList>
            <person name="Baltrus D.A."/>
            <person name="Nishimura M.T."/>
            <person name="Romanchuk A."/>
            <person name="Chang J.H."/>
            <person name="Mukhtar M.S."/>
            <person name="Cherkis K."/>
            <person name="Roach J."/>
            <person name="Grant S.R."/>
            <person name="Jones C.D."/>
            <person name="Dangl J.L."/>
        </authorList>
    </citation>
    <scope>NUCLEOTIDE SEQUENCE [LARGE SCALE GENOMIC DNA]</scope>
    <source>
        <strain evidence="9 10">M301315</strain>
    </source>
</reference>
<evidence type="ECO:0000256" key="4">
    <source>
        <dbReference type="ARBA" id="ARBA00022982"/>
    </source>
</evidence>
<evidence type="ECO:0000313" key="9">
    <source>
        <dbReference type="EMBL" id="AXH60144.1"/>
    </source>
</evidence>
<dbReference type="GO" id="GO:0005886">
    <property type="term" value="C:plasma membrane"/>
    <property type="evidence" value="ECO:0007669"/>
    <property type="project" value="UniProtKB-SubCell"/>
</dbReference>
<dbReference type="Proteomes" id="UP000006426">
    <property type="component" value="Plasmid pmppla107"/>
</dbReference>
<dbReference type="RefSeq" id="WP_114805173.1">
    <property type="nucleotide sequence ID" value="NZ_CP031226.1"/>
</dbReference>
<gene>
    <name evidence="9" type="ORF">PLA107_033705</name>
</gene>
<evidence type="ECO:0000256" key="6">
    <source>
        <dbReference type="ARBA" id="ARBA00023136"/>
    </source>
</evidence>
<comment type="subcellular location">
    <subcellularLocation>
        <location evidence="1">Cell membrane</location>
        <topology evidence="1">Multi-pass membrane protein</topology>
    </subcellularLocation>
</comment>
<dbReference type="GO" id="GO:0006457">
    <property type="term" value="P:protein folding"/>
    <property type="evidence" value="ECO:0007669"/>
    <property type="project" value="InterPro"/>
</dbReference>
<keyword evidence="4" id="KW-0813">Transport</keyword>
<geneLocation type="plasmid" evidence="10">
    <name>pmppla107</name>
</geneLocation>
<dbReference type="AlphaFoldDB" id="A0AAD0VAD4"/>
<dbReference type="Pfam" id="PF02600">
    <property type="entry name" value="DsbB"/>
    <property type="match status" value="1"/>
</dbReference>
<evidence type="ECO:0000256" key="2">
    <source>
        <dbReference type="ARBA" id="ARBA00022475"/>
    </source>
</evidence>
<evidence type="ECO:0000256" key="3">
    <source>
        <dbReference type="ARBA" id="ARBA00022692"/>
    </source>
</evidence>
<dbReference type="Gene3D" id="1.20.1550.10">
    <property type="entry name" value="DsbB-like"/>
    <property type="match status" value="1"/>
</dbReference>
<dbReference type="GO" id="GO:0015035">
    <property type="term" value="F:protein-disulfide reductase activity"/>
    <property type="evidence" value="ECO:0007669"/>
    <property type="project" value="InterPro"/>
</dbReference>
<feature type="transmembrane region" description="Helical" evidence="8">
    <location>
        <begin position="36"/>
        <end position="57"/>
    </location>
</feature>
<evidence type="ECO:0000256" key="7">
    <source>
        <dbReference type="ARBA" id="ARBA00023284"/>
    </source>
</evidence>
<feature type="transmembrane region" description="Helical" evidence="8">
    <location>
        <begin position="163"/>
        <end position="183"/>
    </location>
</feature>
<dbReference type="InterPro" id="IPR003752">
    <property type="entry name" value="DiS_bond_form_DsbB/BdbC"/>
</dbReference>
<keyword evidence="7" id="KW-0676">Redox-active center</keyword>
<keyword evidence="5 8" id="KW-1133">Transmembrane helix</keyword>
<protein>
    <submittedName>
        <fullName evidence="9">Disulfide bond formation protein B</fullName>
    </submittedName>
</protein>
<name>A0AAD0VAD4_PSEAV</name>
<keyword evidence="4" id="KW-0249">Electron transport</keyword>
<organism evidence="9 10">
    <name type="scientific">Pseudomonas amygdali pv. lachrymans str. M301315</name>
    <dbReference type="NCBI Taxonomy" id="629260"/>
    <lineage>
        <taxon>Bacteria</taxon>
        <taxon>Pseudomonadati</taxon>
        <taxon>Pseudomonadota</taxon>
        <taxon>Gammaproteobacteria</taxon>
        <taxon>Pseudomonadales</taxon>
        <taxon>Pseudomonadaceae</taxon>
        <taxon>Pseudomonas</taxon>
        <taxon>Pseudomonas amygdali</taxon>
    </lineage>
</organism>
<evidence type="ECO:0000313" key="10">
    <source>
        <dbReference type="Proteomes" id="UP000006426"/>
    </source>
</evidence>
<keyword evidence="9" id="KW-0614">Plasmid</keyword>
<feature type="transmembrane region" description="Helical" evidence="8">
    <location>
        <begin position="93"/>
        <end position="110"/>
    </location>
</feature>
<dbReference type="EMBL" id="CP031226">
    <property type="protein sequence ID" value="AXH60144.1"/>
    <property type="molecule type" value="Genomic_DNA"/>
</dbReference>